<evidence type="ECO:0000256" key="3">
    <source>
        <dbReference type="ARBA" id="ARBA00023002"/>
    </source>
</evidence>
<evidence type="ECO:0000313" key="6">
    <source>
        <dbReference type="Proteomes" id="UP001595797"/>
    </source>
</evidence>
<dbReference type="Gene3D" id="3.20.20.100">
    <property type="entry name" value="NADP-dependent oxidoreductase domain"/>
    <property type="match status" value="1"/>
</dbReference>
<dbReference type="PRINTS" id="PR00069">
    <property type="entry name" value="ALDKETRDTASE"/>
</dbReference>
<dbReference type="PROSITE" id="PS00062">
    <property type="entry name" value="ALDOKETO_REDUCTASE_2"/>
    <property type="match status" value="1"/>
</dbReference>
<name>A0ABV9TLY9_9MICC</name>
<organism evidence="5 6">
    <name type="scientific">Kocuria oceani</name>
    <dbReference type="NCBI Taxonomy" id="988827"/>
    <lineage>
        <taxon>Bacteria</taxon>
        <taxon>Bacillati</taxon>
        <taxon>Actinomycetota</taxon>
        <taxon>Actinomycetes</taxon>
        <taxon>Micrococcales</taxon>
        <taxon>Micrococcaceae</taxon>
        <taxon>Kocuria</taxon>
    </lineage>
</organism>
<dbReference type="Pfam" id="PF00248">
    <property type="entry name" value="Aldo_ket_red"/>
    <property type="match status" value="1"/>
</dbReference>
<feature type="domain" description="NADP-dependent oxidoreductase" evidence="4">
    <location>
        <begin position="18"/>
        <end position="261"/>
    </location>
</feature>
<protein>
    <submittedName>
        <fullName evidence="5">Aldo/keto reductase</fullName>
    </submittedName>
</protein>
<gene>
    <name evidence="5" type="ORF">ACFPCS_16220</name>
</gene>
<sequence length="277" mass="30655">MPHTPTLDLHDGHTIPQLGYGVWQVGPDIAEDVVGQALAAGYRHIDTAKIYGNEEGVGRAIANSGIPRDEIFVTTKLWNEDHGHDCALQAIDASLQRLGLEYVDLYLIHWPTPKRGKYLETWKAFQEIRDSGKARSIGVSNFPREELQEIIDATGVVPVVNQVELHPYFNQAVLRDFHASHGILTEAWSPLGQGGDLLQDTVLNRIADRYEATPAQIVIAWHLAIGNVVFPKTVTPERIRENFAALDVRLDAQDVDVITGLDRGQRLGPDPATVETP</sequence>
<dbReference type="PANTHER" id="PTHR43827:SF3">
    <property type="entry name" value="NADP-DEPENDENT OXIDOREDUCTASE DOMAIN-CONTAINING PROTEIN"/>
    <property type="match status" value="1"/>
</dbReference>
<evidence type="ECO:0000313" key="5">
    <source>
        <dbReference type="EMBL" id="MFC4905116.1"/>
    </source>
</evidence>
<dbReference type="InterPro" id="IPR018170">
    <property type="entry name" value="Aldo/ket_reductase_CS"/>
</dbReference>
<accession>A0ABV9TLY9</accession>
<keyword evidence="6" id="KW-1185">Reference proteome</keyword>
<dbReference type="SUPFAM" id="SSF51430">
    <property type="entry name" value="NAD(P)-linked oxidoreductase"/>
    <property type="match status" value="1"/>
</dbReference>
<comment type="similarity">
    <text evidence="1">Belongs to the aldo/keto reductase family.</text>
</comment>
<proteinExistence type="inferred from homology"/>
<evidence type="ECO:0000256" key="1">
    <source>
        <dbReference type="ARBA" id="ARBA00007905"/>
    </source>
</evidence>
<keyword evidence="3" id="KW-0560">Oxidoreductase</keyword>
<evidence type="ECO:0000259" key="4">
    <source>
        <dbReference type="Pfam" id="PF00248"/>
    </source>
</evidence>
<dbReference type="InterPro" id="IPR020471">
    <property type="entry name" value="AKR"/>
</dbReference>
<keyword evidence="2" id="KW-0521">NADP</keyword>
<dbReference type="PIRSF" id="PIRSF000097">
    <property type="entry name" value="AKR"/>
    <property type="match status" value="1"/>
</dbReference>
<dbReference type="InterPro" id="IPR036812">
    <property type="entry name" value="NAD(P)_OxRdtase_dom_sf"/>
</dbReference>
<dbReference type="PANTHER" id="PTHR43827">
    <property type="entry name" value="2,5-DIKETO-D-GLUCONIC ACID REDUCTASE"/>
    <property type="match status" value="1"/>
</dbReference>
<comment type="caution">
    <text evidence="5">The sequence shown here is derived from an EMBL/GenBank/DDBJ whole genome shotgun (WGS) entry which is preliminary data.</text>
</comment>
<dbReference type="Proteomes" id="UP001595797">
    <property type="component" value="Unassembled WGS sequence"/>
</dbReference>
<dbReference type="PROSITE" id="PS00798">
    <property type="entry name" value="ALDOKETO_REDUCTASE_1"/>
    <property type="match status" value="1"/>
</dbReference>
<reference evidence="6" key="1">
    <citation type="journal article" date="2019" name="Int. J. Syst. Evol. Microbiol.">
        <title>The Global Catalogue of Microorganisms (GCM) 10K type strain sequencing project: providing services to taxonomists for standard genome sequencing and annotation.</title>
        <authorList>
            <consortium name="The Broad Institute Genomics Platform"/>
            <consortium name="The Broad Institute Genome Sequencing Center for Infectious Disease"/>
            <person name="Wu L."/>
            <person name="Ma J."/>
        </authorList>
    </citation>
    <scope>NUCLEOTIDE SEQUENCE [LARGE SCALE GENOMIC DNA]</scope>
    <source>
        <strain evidence="6">CGMCC 4.6946</strain>
    </source>
</reference>
<evidence type="ECO:0000256" key="2">
    <source>
        <dbReference type="ARBA" id="ARBA00022857"/>
    </source>
</evidence>
<dbReference type="RefSeq" id="WP_277551279.1">
    <property type="nucleotide sequence ID" value="NZ_JARAMH010000008.1"/>
</dbReference>
<dbReference type="EMBL" id="JBHSIW010000024">
    <property type="protein sequence ID" value="MFC4905116.1"/>
    <property type="molecule type" value="Genomic_DNA"/>
</dbReference>
<dbReference type="InterPro" id="IPR023210">
    <property type="entry name" value="NADP_OxRdtase_dom"/>
</dbReference>